<sequence length="134" mass="14303">MRSGSFDGSSLPALWCLLRVFPRGVHWSEAEPFLGGVVPAKLTEKLDPHRLAMRGTYAAAPRCTALQGTVGEAAHCGIYPQRPSVCREVAPSWEFGAVSPQCDKARLAHGLAVLTPQDWLDPSTAGTPPLPQSA</sequence>
<evidence type="ECO:0000313" key="2">
    <source>
        <dbReference type="Proteomes" id="UP000004210"/>
    </source>
</evidence>
<dbReference type="Proteomes" id="UP000004210">
    <property type="component" value="Unassembled WGS sequence"/>
</dbReference>
<evidence type="ECO:0008006" key="3">
    <source>
        <dbReference type="Google" id="ProtNLM"/>
    </source>
</evidence>
<protein>
    <recommendedName>
        <fullName evidence="3">Ferredoxin</fullName>
    </recommendedName>
</protein>
<accession>I4VJE9</accession>
<dbReference type="EMBL" id="AJXU01000080">
    <property type="protein sequence ID" value="EIL87340.1"/>
    <property type="molecule type" value="Genomic_DNA"/>
</dbReference>
<organism evidence="1 2">
    <name type="scientific">Rhodanobacter fulvus Jip2</name>
    <dbReference type="NCBI Taxonomy" id="1163408"/>
    <lineage>
        <taxon>Bacteria</taxon>
        <taxon>Pseudomonadati</taxon>
        <taxon>Pseudomonadota</taxon>
        <taxon>Gammaproteobacteria</taxon>
        <taxon>Lysobacterales</taxon>
        <taxon>Rhodanobacteraceae</taxon>
        <taxon>Rhodanobacter</taxon>
    </lineage>
</organism>
<dbReference type="PATRIC" id="fig|1163408.3.peg.3287"/>
<keyword evidence="2" id="KW-1185">Reference proteome</keyword>
<comment type="caution">
    <text evidence="1">The sequence shown here is derived from an EMBL/GenBank/DDBJ whole genome shotgun (WGS) entry which is preliminary data.</text>
</comment>
<evidence type="ECO:0000313" key="1">
    <source>
        <dbReference type="EMBL" id="EIL87340.1"/>
    </source>
</evidence>
<dbReference type="STRING" id="1163408.UU9_16231"/>
<dbReference type="eggNOG" id="COG0727">
    <property type="taxonomic scope" value="Bacteria"/>
</dbReference>
<gene>
    <name evidence="1" type="ORF">UU9_16231</name>
</gene>
<dbReference type="AlphaFoldDB" id="I4VJE9"/>
<reference evidence="1 2" key="1">
    <citation type="journal article" date="2012" name="J. Bacteriol.">
        <title>Genome sequences for six rhodanobacter strains, isolated from soils and the terrestrial subsurface, with variable denitrification capabilities.</title>
        <authorList>
            <person name="Kostka J.E."/>
            <person name="Green S.J."/>
            <person name="Rishishwar L."/>
            <person name="Prakash O."/>
            <person name="Katz L.S."/>
            <person name="Marino-Ramirez L."/>
            <person name="Jordan I.K."/>
            <person name="Munk C."/>
            <person name="Ivanova N."/>
            <person name="Mikhailova N."/>
            <person name="Watson D.B."/>
            <person name="Brown S.D."/>
            <person name="Palumbo A.V."/>
            <person name="Brooks S.C."/>
        </authorList>
    </citation>
    <scope>NUCLEOTIDE SEQUENCE [LARGE SCALE GENOMIC DNA]</scope>
    <source>
        <strain evidence="2">Jip2T</strain>
    </source>
</reference>
<dbReference type="Pfam" id="PF03692">
    <property type="entry name" value="CxxCxxCC"/>
    <property type="match status" value="1"/>
</dbReference>
<dbReference type="InterPro" id="IPR005358">
    <property type="entry name" value="Puta_zinc/iron-chelating_dom"/>
</dbReference>
<name>I4VJE9_9GAMM</name>
<proteinExistence type="predicted"/>